<gene>
    <name evidence="2" type="ORF">BZ3500_MVSOF-1268-A1-R1_CHR7-1G09088</name>
</gene>
<evidence type="ECO:0000256" key="1">
    <source>
        <dbReference type="SAM" id="MobiDB-lite"/>
    </source>
</evidence>
<feature type="compositionally biased region" description="Low complexity" evidence="1">
    <location>
        <begin position="213"/>
        <end position="237"/>
    </location>
</feature>
<dbReference type="EMBL" id="FMWP01000127">
    <property type="protein sequence ID" value="SDA02778.1"/>
    <property type="molecule type" value="Genomic_DNA"/>
</dbReference>
<dbReference type="AlphaFoldDB" id="A0A2X0MV82"/>
<dbReference type="Proteomes" id="UP000249723">
    <property type="component" value="Unassembled WGS sequence"/>
</dbReference>
<evidence type="ECO:0000313" key="3">
    <source>
        <dbReference type="Proteomes" id="UP000249723"/>
    </source>
</evidence>
<organism evidence="2 3">
    <name type="scientific">Microbotryum saponariae</name>
    <dbReference type="NCBI Taxonomy" id="289078"/>
    <lineage>
        <taxon>Eukaryota</taxon>
        <taxon>Fungi</taxon>
        <taxon>Dikarya</taxon>
        <taxon>Basidiomycota</taxon>
        <taxon>Pucciniomycotina</taxon>
        <taxon>Microbotryomycetes</taxon>
        <taxon>Microbotryales</taxon>
        <taxon>Microbotryaceae</taxon>
        <taxon>Microbotryum</taxon>
    </lineage>
</organism>
<keyword evidence="3" id="KW-1185">Reference proteome</keyword>
<sequence length="237" mass="26007">MGPNAESSTPWMETLASVAGPKTGPFKTRRIVTHKDKTGRLSFANIVAILEYTLTAGLHSLEDTRKRSQPPNRKLLQLLNNVKSVLHQHPSADFALGFVIDLERAHAVKVDNEVVRIVELDKRRDDINRSKMVALLRIFLNFDDVFSGFSNGFNCTYTPDSGFNETALRNAPEFVKVSSLDCIPPGVLAHSGSATYATFKLDTPPVLLPQLGSSDDIPTTTDDSSTSTPASPHLYQL</sequence>
<reference evidence="3" key="1">
    <citation type="submission" date="2016-10" db="EMBL/GenBank/DDBJ databases">
        <authorList>
            <person name="Jeantristanb JTB J.-T."/>
            <person name="Ricardo R."/>
        </authorList>
    </citation>
    <scope>NUCLEOTIDE SEQUENCE [LARGE SCALE GENOMIC DNA]</scope>
</reference>
<proteinExistence type="predicted"/>
<name>A0A2X0MV82_9BASI</name>
<evidence type="ECO:0000313" key="2">
    <source>
        <dbReference type="EMBL" id="SDA02778.1"/>
    </source>
</evidence>
<accession>A0A2X0MV82</accession>
<protein>
    <submittedName>
        <fullName evidence="2">BZ3500_MvSof-1268-A1-R1_Chr7-1g09088 protein</fullName>
    </submittedName>
</protein>
<feature type="region of interest" description="Disordered" evidence="1">
    <location>
        <begin position="210"/>
        <end position="237"/>
    </location>
</feature>